<evidence type="ECO:0000313" key="3">
    <source>
        <dbReference type="Proteomes" id="UP000612855"/>
    </source>
</evidence>
<dbReference type="EMBL" id="BMFJ01000002">
    <property type="protein sequence ID" value="GGE43782.1"/>
    <property type="molecule type" value="Genomic_DNA"/>
</dbReference>
<comment type="caution">
    <text evidence="2">The sequence shown here is derived from an EMBL/GenBank/DDBJ whole genome shotgun (WGS) entry which is preliminary data.</text>
</comment>
<dbReference type="AlphaFoldDB" id="A0A917AE55"/>
<evidence type="ECO:0000313" key="2">
    <source>
        <dbReference type="EMBL" id="GGE43782.1"/>
    </source>
</evidence>
<name>A0A917AE55_9RHOB</name>
<keyword evidence="3" id="KW-1185">Reference proteome</keyword>
<evidence type="ECO:0000256" key="1">
    <source>
        <dbReference type="SAM" id="SignalP"/>
    </source>
</evidence>
<sequence length="146" mass="15987">MPPASHRTPNTPPKRPWQARHILRTILCLIATTAIAATPEFDPEGPFRQGEGFGTPATCATLPGWIDRVPDYDGRISMTVTGRIVQSHWDGTLAYAIMCAPDEVQVMCVTYAPADVDGKEVMFAGGFLRAGERRIMLDPCLIYPAD</sequence>
<keyword evidence="1" id="KW-0732">Signal</keyword>
<gene>
    <name evidence="2" type="ORF">GCM10011360_33810</name>
</gene>
<organism evidence="2 3">
    <name type="scientific">Primorskyibacter flagellatus</name>
    <dbReference type="NCBI Taxonomy" id="1387277"/>
    <lineage>
        <taxon>Bacteria</taxon>
        <taxon>Pseudomonadati</taxon>
        <taxon>Pseudomonadota</taxon>
        <taxon>Alphaproteobacteria</taxon>
        <taxon>Rhodobacterales</taxon>
        <taxon>Roseobacteraceae</taxon>
        <taxon>Primorskyibacter</taxon>
    </lineage>
</organism>
<dbReference type="Proteomes" id="UP000612855">
    <property type="component" value="Unassembled WGS sequence"/>
</dbReference>
<protein>
    <submittedName>
        <fullName evidence="2">Uncharacterized protein</fullName>
    </submittedName>
</protein>
<feature type="chain" id="PRO_5037228119" evidence="1">
    <location>
        <begin position="37"/>
        <end position="146"/>
    </location>
</feature>
<feature type="signal peptide" evidence="1">
    <location>
        <begin position="1"/>
        <end position="36"/>
    </location>
</feature>
<proteinExistence type="predicted"/>
<dbReference type="RefSeq" id="WP_188478995.1">
    <property type="nucleotide sequence ID" value="NZ_BMFJ01000002.1"/>
</dbReference>
<accession>A0A917AE55</accession>
<reference evidence="3" key="1">
    <citation type="journal article" date="2019" name="Int. J. Syst. Evol. Microbiol.">
        <title>The Global Catalogue of Microorganisms (GCM) 10K type strain sequencing project: providing services to taxonomists for standard genome sequencing and annotation.</title>
        <authorList>
            <consortium name="The Broad Institute Genomics Platform"/>
            <consortium name="The Broad Institute Genome Sequencing Center for Infectious Disease"/>
            <person name="Wu L."/>
            <person name="Ma J."/>
        </authorList>
    </citation>
    <scope>NUCLEOTIDE SEQUENCE [LARGE SCALE GENOMIC DNA]</scope>
    <source>
        <strain evidence="3">CGMCC 1.12664</strain>
    </source>
</reference>